<dbReference type="PANTHER" id="PTHR21071:SF4">
    <property type="entry name" value="UDP-N-ACETYLENOLPYRUVOYLGLUCOSAMINE REDUCTASE"/>
    <property type="match status" value="1"/>
</dbReference>
<keyword evidence="2" id="KW-1185">Reference proteome</keyword>
<dbReference type="Gene3D" id="3.30.465.10">
    <property type="match status" value="1"/>
</dbReference>
<name>A0ABS7SAI1_9MICO</name>
<sequence length="173" mass="18145">MGASDLTRASAGLRVDTTGCSVDDLVYCGAVQVAADSSEPWDGIVERAVAEGWLGVEALSGLPGSVADVTRANASAYGQSVSDAVVSVRTWDRSVDRQRTFAAVECDFGPGSSRFTEQLADGSLRYDLREVTLLLKQGDLTTPVRDDALVARLGVASGDRVPLDLVRRAVLGG</sequence>
<dbReference type="EMBL" id="JAGSHT010000010">
    <property type="protein sequence ID" value="MBZ2196301.1"/>
    <property type="molecule type" value="Genomic_DNA"/>
</dbReference>
<gene>
    <name evidence="1" type="ORF">KCQ71_09070</name>
</gene>
<evidence type="ECO:0000313" key="1">
    <source>
        <dbReference type="EMBL" id="MBZ2196301.1"/>
    </source>
</evidence>
<protein>
    <recommendedName>
        <fullName evidence="3">UDP-N-acetylmuramate dehydrogenase</fullName>
    </recommendedName>
</protein>
<dbReference type="RefSeq" id="WP_223405048.1">
    <property type="nucleotide sequence ID" value="NZ_JAGSHT010000010.1"/>
</dbReference>
<dbReference type="Proteomes" id="UP000826651">
    <property type="component" value="Unassembled WGS sequence"/>
</dbReference>
<evidence type="ECO:0008006" key="3">
    <source>
        <dbReference type="Google" id="ProtNLM"/>
    </source>
</evidence>
<evidence type="ECO:0000313" key="2">
    <source>
        <dbReference type="Proteomes" id="UP000826651"/>
    </source>
</evidence>
<dbReference type="SUPFAM" id="SSF56176">
    <property type="entry name" value="FAD-binding/transporter-associated domain-like"/>
    <property type="match status" value="1"/>
</dbReference>
<dbReference type="InterPro" id="IPR036318">
    <property type="entry name" value="FAD-bd_PCMH-like_sf"/>
</dbReference>
<dbReference type="PANTHER" id="PTHR21071">
    <property type="entry name" value="UDP-N-ACETYLENOLPYRUVOYLGLUCOSAMINE REDUCTASE"/>
    <property type="match status" value="1"/>
</dbReference>
<proteinExistence type="predicted"/>
<dbReference type="InterPro" id="IPR016169">
    <property type="entry name" value="FAD-bd_PCMH_sub2"/>
</dbReference>
<dbReference type="InterPro" id="IPR003170">
    <property type="entry name" value="MurB"/>
</dbReference>
<comment type="caution">
    <text evidence="1">The sequence shown here is derived from an EMBL/GenBank/DDBJ whole genome shotgun (WGS) entry which is preliminary data.</text>
</comment>
<organism evidence="1 2">
    <name type="scientific">Occultella gossypii</name>
    <dbReference type="NCBI Taxonomy" id="2800820"/>
    <lineage>
        <taxon>Bacteria</taxon>
        <taxon>Bacillati</taxon>
        <taxon>Actinomycetota</taxon>
        <taxon>Actinomycetes</taxon>
        <taxon>Micrococcales</taxon>
        <taxon>Ruaniaceae</taxon>
        <taxon>Occultella</taxon>
    </lineage>
</organism>
<accession>A0ABS7SAI1</accession>
<reference evidence="1 2" key="1">
    <citation type="submission" date="2021-04" db="EMBL/GenBank/DDBJ databases">
        <title>Ruania sp. nov., isolated from sandy soil of mangrove forest.</title>
        <authorList>
            <person name="Ge X."/>
            <person name="Huang R."/>
            <person name="Liu W."/>
        </authorList>
    </citation>
    <scope>NUCLEOTIDE SEQUENCE [LARGE SCALE GENOMIC DNA]</scope>
    <source>
        <strain evidence="1 2">N2-46</strain>
    </source>
</reference>